<feature type="coiled-coil region" evidence="4">
    <location>
        <begin position="560"/>
        <end position="590"/>
    </location>
</feature>
<dbReference type="PROSITE" id="PS50885">
    <property type="entry name" value="HAMP"/>
    <property type="match status" value="1"/>
</dbReference>
<keyword evidence="1 3" id="KW-0807">Transducer</keyword>
<gene>
    <name evidence="8" type="ORF">ENM46_02795</name>
</gene>
<proteinExistence type="inferred from homology"/>
<keyword evidence="5" id="KW-0472">Membrane</keyword>
<dbReference type="Gene3D" id="3.30.450.20">
    <property type="entry name" value="PAS domain"/>
    <property type="match status" value="1"/>
</dbReference>
<dbReference type="AlphaFoldDB" id="A0A7C5U8B9"/>
<sequence>MKIRNIIGRFFPSVIVIVVALSIILGLVIQRLSLSVWMDFVERELESDFKFKVISEQEKAKIVVDTLLKDKNIVEAFESKNRQKLIELVMPYFEIYKDAGFYQIHFHDENLKSFLRTSNLEKYGDDLSSFRKDVVYVRENKKPVYSMNVGVMGPMIRYVAPVIVNEKYVGSIEANVKLEKNFAQKFSGDVILKVFFDEKGNRIDSLLKSNEKIEDFTNLFNEQKILQGKVDRFVRGKFVYISFPIKDYEGKVFSAFYRKIDASEIANYTISSVILQLSVVILLLIIVMLISIRTNKTFEKRIGHLLNEVSKLANGNFELELDINGDDEISFISKSFLSAVEKLKAILQEITQVTTETVKGVSNLSSITENTISAVSSISEIKSLGENTEKASVELDKSVEEFAAYLEESRAEIEMTLQKIKDFTDTIEEITKSNSNLINLVEVLTNLAEKITEIADNITVLAINASIETSKQNIDRDGLSRIAEMIMELSNSSRTLAKESKVSLNNIEKTVTSTILVTEKIGKDLSDVRESMNVIGEITEAFTRNVDKLVNISRMSHNSVEELYAGVEQLEEAIINIKEQMEKITNAFKEVAEAFKKLNV</sequence>
<feature type="transmembrane region" description="Helical" evidence="5">
    <location>
        <begin position="7"/>
        <end position="29"/>
    </location>
</feature>
<dbReference type="GO" id="GO:0007165">
    <property type="term" value="P:signal transduction"/>
    <property type="evidence" value="ECO:0007669"/>
    <property type="project" value="UniProtKB-KW"/>
</dbReference>
<dbReference type="PROSITE" id="PS50111">
    <property type="entry name" value="CHEMOTAXIS_TRANSDUC_2"/>
    <property type="match status" value="1"/>
</dbReference>
<dbReference type="GO" id="GO:0016020">
    <property type="term" value="C:membrane"/>
    <property type="evidence" value="ECO:0007669"/>
    <property type="project" value="InterPro"/>
</dbReference>
<evidence type="ECO:0000256" key="1">
    <source>
        <dbReference type="ARBA" id="ARBA00023224"/>
    </source>
</evidence>
<evidence type="ECO:0000313" key="8">
    <source>
        <dbReference type="EMBL" id="HHR33855.1"/>
    </source>
</evidence>
<dbReference type="InterPro" id="IPR004089">
    <property type="entry name" value="MCPsignal_dom"/>
</dbReference>
<dbReference type="SUPFAM" id="SSF58104">
    <property type="entry name" value="Methyl-accepting chemotaxis protein (MCP) signaling domain"/>
    <property type="match status" value="1"/>
</dbReference>
<feature type="domain" description="HAMP" evidence="7">
    <location>
        <begin position="296"/>
        <end position="348"/>
    </location>
</feature>
<dbReference type="SUPFAM" id="SSF103190">
    <property type="entry name" value="Sensory domain-like"/>
    <property type="match status" value="1"/>
</dbReference>
<evidence type="ECO:0000259" key="7">
    <source>
        <dbReference type="PROSITE" id="PS50885"/>
    </source>
</evidence>
<dbReference type="PANTHER" id="PTHR32089">
    <property type="entry name" value="METHYL-ACCEPTING CHEMOTAXIS PROTEIN MCPB"/>
    <property type="match status" value="1"/>
</dbReference>
<evidence type="ECO:0000256" key="5">
    <source>
        <dbReference type="SAM" id="Phobius"/>
    </source>
</evidence>
<accession>A0A7C5U8B9</accession>
<dbReference type="PANTHER" id="PTHR32089:SF112">
    <property type="entry name" value="LYSOZYME-LIKE PROTEIN-RELATED"/>
    <property type="match status" value="1"/>
</dbReference>
<keyword evidence="5" id="KW-0812">Transmembrane</keyword>
<evidence type="ECO:0000256" key="4">
    <source>
        <dbReference type="SAM" id="Coils"/>
    </source>
</evidence>
<reference evidence="8" key="1">
    <citation type="journal article" date="2020" name="mSystems">
        <title>Genome- and Community-Level Interaction Insights into Carbon Utilization and Element Cycling Functions of Hydrothermarchaeota in Hydrothermal Sediment.</title>
        <authorList>
            <person name="Zhou Z."/>
            <person name="Liu Y."/>
            <person name="Xu W."/>
            <person name="Pan J."/>
            <person name="Luo Z.H."/>
            <person name="Li M."/>
        </authorList>
    </citation>
    <scope>NUCLEOTIDE SEQUENCE [LARGE SCALE GENOMIC DNA]</scope>
    <source>
        <strain evidence="8">SpSt-1088</strain>
    </source>
</reference>
<evidence type="ECO:0000256" key="3">
    <source>
        <dbReference type="PROSITE-ProRule" id="PRU00284"/>
    </source>
</evidence>
<comment type="similarity">
    <text evidence="2">Belongs to the methyl-accepting chemotaxis (MCP) protein family.</text>
</comment>
<dbReference type="Pfam" id="PF14827">
    <property type="entry name" value="dCache_3"/>
    <property type="match status" value="1"/>
</dbReference>
<protein>
    <submittedName>
        <fullName evidence="8">Methyl-accepting chemotaxis protein</fullName>
    </submittedName>
</protein>
<dbReference type="Gene3D" id="1.10.287.950">
    <property type="entry name" value="Methyl-accepting chemotaxis protein"/>
    <property type="match status" value="1"/>
</dbReference>
<dbReference type="InterPro" id="IPR003660">
    <property type="entry name" value="HAMP_dom"/>
</dbReference>
<comment type="caution">
    <text evidence="8">The sequence shown here is derived from an EMBL/GenBank/DDBJ whole genome shotgun (WGS) entry which is preliminary data.</text>
</comment>
<name>A0A7C5U8B9_9BACT</name>
<keyword evidence="4" id="KW-0175">Coiled coil</keyword>
<dbReference type="EMBL" id="DRXW01000177">
    <property type="protein sequence ID" value="HHR33855.1"/>
    <property type="molecule type" value="Genomic_DNA"/>
</dbReference>
<organism evidence="8">
    <name type="scientific">Fervidobacterium nodosum</name>
    <dbReference type="NCBI Taxonomy" id="2424"/>
    <lineage>
        <taxon>Bacteria</taxon>
        <taxon>Thermotogati</taxon>
        <taxon>Thermotogota</taxon>
        <taxon>Thermotogae</taxon>
        <taxon>Thermotogales</taxon>
        <taxon>Fervidobacteriaceae</taxon>
        <taxon>Fervidobacterium</taxon>
    </lineage>
</organism>
<dbReference type="InterPro" id="IPR029151">
    <property type="entry name" value="Sensor-like_sf"/>
</dbReference>
<keyword evidence="5" id="KW-1133">Transmembrane helix</keyword>
<feature type="transmembrane region" description="Helical" evidence="5">
    <location>
        <begin position="273"/>
        <end position="292"/>
    </location>
</feature>
<evidence type="ECO:0000256" key="2">
    <source>
        <dbReference type="ARBA" id="ARBA00029447"/>
    </source>
</evidence>
<dbReference type="InterPro" id="IPR029150">
    <property type="entry name" value="dCache_3"/>
</dbReference>
<evidence type="ECO:0000259" key="6">
    <source>
        <dbReference type="PROSITE" id="PS50111"/>
    </source>
</evidence>
<feature type="domain" description="Methyl-accepting transducer" evidence="6">
    <location>
        <begin position="339"/>
        <end position="578"/>
    </location>
</feature>